<dbReference type="GO" id="GO:0005783">
    <property type="term" value="C:endoplasmic reticulum"/>
    <property type="evidence" value="ECO:0007669"/>
    <property type="project" value="InterPro"/>
</dbReference>
<feature type="region of interest" description="Disordered" evidence="1">
    <location>
        <begin position="29"/>
        <end position="52"/>
    </location>
</feature>
<dbReference type="GO" id="GO:0008201">
    <property type="term" value="F:heparin binding"/>
    <property type="evidence" value="ECO:0007669"/>
    <property type="project" value="InterPro"/>
</dbReference>
<keyword evidence="2" id="KW-0732">Signal</keyword>
<keyword evidence="5" id="KW-0675">Receptor</keyword>
<feature type="signal peptide" evidence="2">
    <location>
        <begin position="1"/>
        <end position="21"/>
    </location>
</feature>
<dbReference type="GO" id="GO:0050750">
    <property type="term" value="F:low-density lipoprotein particle receptor binding"/>
    <property type="evidence" value="ECO:0007669"/>
    <property type="project" value="InterPro"/>
</dbReference>
<accession>A0A034WNT8</accession>
<dbReference type="Pfam" id="PF06400">
    <property type="entry name" value="Alpha-2-MRAP_N"/>
    <property type="match status" value="1"/>
</dbReference>
<dbReference type="PANTHER" id="PTHR16560">
    <property type="entry name" value="ALPHA-2-MACROGLOBULIN RECEPTOR-ASSOCIATED PROTEIN"/>
    <property type="match status" value="1"/>
</dbReference>
<dbReference type="InterPro" id="IPR037999">
    <property type="entry name" value="RAP_D3"/>
</dbReference>
<sequence length="393" mass="46886">MKIFMHVVLVFLLLQMHLAIGDKKQSKKYSREANEQQYNTQQKQHKSKEKSYEGEFKLTTERYDPDFRNLQRPFRMAKLNLVWAKAQNRLTEPKLKSLYMELKIQDKEEIAWKQLSSQHKDKEGIKEAELRQKLVGIMSTYDLLEHFEDTQDKDKVKPYKKFYDPEDSHLNKSAFKDKKLNRLWAKAEVAGFTKEELDSLKEEFQHHQDKVDVYYSLLEDIGSTNGPKHENAVNEDELDIFNMVANDPNENEINTPEMNLKKYESDINKLRDHHHGIKDHYERLERLVSSGPHSQEFVEPKVQGLWRVAQASNFTEKELSSIKYELHHFESRLLKLRNLHAEHAMQKEKYKNEKQKDKSGRFEDMEDHIKKQTRKVEKIQDTIEKTIFRHSEL</sequence>
<dbReference type="GO" id="GO:0048019">
    <property type="term" value="F:receptor antagonist activity"/>
    <property type="evidence" value="ECO:0007669"/>
    <property type="project" value="InterPro"/>
</dbReference>
<dbReference type="InterPro" id="IPR010483">
    <property type="entry name" value="Alpha_2_MRAP_C"/>
</dbReference>
<evidence type="ECO:0000256" key="2">
    <source>
        <dbReference type="SAM" id="SignalP"/>
    </source>
</evidence>
<evidence type="ECO:0000259" key="4">
    <source>
        <dbReference type="Pfam" id="PF06401"/>
    </source>
</evidence>
<dbReference type="InterPro" id="IPR009066">
    <property type="entry name" value="MG_RAP_rcpt_1"/>
</dbReference>
<proteinExistence type="predicted"/>
<dbReference type="PANTHER" id="PTHR16560:SF2">
    <property type="entry name" value="ALPHA-2-MACROGLOBULIN RECEPTOR-ASSOCIATED PROTEIN"/>
    <property type="match status" value="1"/>
</dbReference>
<dbReference type="SUPFAM" id="SSF47045">
    <property type="entry name" value="RAP domain-like"/>
    <property type="match status" value="3"/>
</dbReference>
<dbReference type="AlphaFoldDB" id="A0A034WNT8"/>
<feature type="region of interest" description="Disordered" evidence="1">
    <location>
        <begin position="345"/>
        <end position="376"/>
    </location>
</feature>
<dbReference type="InterPro" id="IPR036744">
    <property type="entry name" value="RAP_sf"/>
</dbReference>
<dbReference type="OrthoDB" id="5817428at2759"/>
<dbReference type="InterPro" id="IPR038003">
    <property type="entry name" value="A2-macroglobuin_RAP"/>
</dbReference>
<organism evidence="5">
    <name type="scientific">Bactrocera dorsalis</name>
    <name type="common">Oriental fruit fly</name>
    <name type="synonym">Dacus dorsalis</name>
    <dbReference type="NCBI Taxonomy" id="27457"/>
    <lineage>
        <taxon>Eukaryota</taxon>
        <taxon>Metazoa</taxon>
        <taxon>Ecdysozoa</taxon>
        <taxon>Arthropoda</taxon>
        <taxon>Hexapoda</taxon>
        <taxon>Insecta</taxon>
        <taxon>Pterygota</taxon>
        <taxon>Neoptera</taxon>
        <taxon>Endopterygota</taxon>
        <taxon>Diptera</taxon>
        <taxon>Brachycera</taxon>
        <taxon>Muscomorpha</taxon>
        <taxon>Tephritoidea</taxon>
        <taxon>Tephritidae</taxon>
        <taxon>Bactrocera</taxon>
        <taxon>Bactrocera</taxon>
    </lineage>
</organism>
<feature type="chain" id="PRO_5001562951" evidence="2">
    <location>
        <begin position="22"/>
        <end position="393"/>
    </location>
</feature>
<dbReference type="EMBL" id="GAKP01003514">
    <property type="protein sequence ID" value="JAC55438.1"/>
    <property type="molecule type" value="Transcribed_RNA"/>
</dbReference>
<reference evidence="5" key="1">
    <citation type="journal article" date="2014" name="BMC Genomics">
        <title>Characterizing the developmental transcriptome of the oriental fruit fly, Bactrocera dorsalis (Diptera: Tephritidae) through comparative genomic analysis with Drosophila melanogaster utilizing modENCODE datasets.</title>
        <authorList>
            <person name="Geib S.M."/>
            <person name="Calla B."/>
            <person name="Hall B."/>
            <person name="Hou S."/>
            <person name="Manoukis N.C."/>
        </authorList>
    </citation>
    <scope>NUCLEOTIDE SEQUENCE</scope>
    <source>
        <strain evidence="5">Punador</strain>
    </source>
</reference>
<dbReference type="Pfam" id="PF06401">
    <property type="entry name" value="Alpha-2-MRAP_C"/>
    <property type="match status" value="1"/>
</dbReference>
<dbReference type="GO" id="GO:0048259">
    <property type="term" value="P:regulation of receptor-mediated endocytosis"/>
    <property type="evidence" value="ECO:0007669"/>
    <property type="project" value="TreeGrafter"/>
</dbReference>
<evidence type="ECO:0000313" key="5">
    <source>
        <dbReference type="EMBL" id="JAC55438.1"/>
    </source>
</evidence>
<dbReference type="Gene3D" id="1.20.81.10">
    <property type="entry name" value="RAP domain"/>
    <property type="match status" value="3"/>
</dbReference>
<gene>
    <name evidence="5" type="primary">AMRP</name>
</gene>
<feature type="domain" description="Alpha-2-macroglobulin receptor-associated protein" evidence="3">
    <location>
        <begin position="44"/>
        <end position="153"/>
    </location>
</feature>
<name>A0A034WNT8_BACDO</name>
<dbReference type="CDD" id="cd14808">
    <property type="entry name" value="RAP_D3"/>
    <property type="match status" value="1"/>
</dbReference>
<protein>
    <submittedName>
        <fullName evidence="5">Alpha-2-macroglobulin receptor-associated protein</fullName>
    </submittedName>
</protein>
<feature type="domain" description="Alpha-2-macroglobulin RAP C-terminal" evidence="4">
    <location>
        <begin position="175"/>
        <end position="393"/>
    </location>
</feature>
<evidence type="ECO:0000259" key="3">
    <source>
        <dbReference type="Pfam" id="PF06400"/>
    </source>
</evidence>
<evidence type="ECO:0000256" key="1">
    <source>
        <dbReference type="SAM" id="MobiDB-lite"/>
    </source>
</evidence>